<evidence type="ECO:0000313" key="2">
    <source>
        <dbReference type="EMBL" id="MCO0832061.1"/>
    </source>
</evidence>
<gene>
    <name evidence="2" type="ORF">NFX39_03005</name>
</gene>
<feature type="transmembrane region" description="Helical" evidence="1">
    <location>
        <begin position="6"/>
        <end position="21"/>
    </location>
</feature>
<dbReference type="RefSeq" id="WP_252442854.1">
    <property type="nucleotide sequence ID" value="NZ_JAMWYK010000002.1"/>
</dbReference>
<dbReference type="PANTHER" id="PTHR38446:SF1">
    <property type="entry name" value="BLL0914 PROTEIN"/>
    <property type="match status" value="1"/>
</dbReference>
<proteinExistence type="predicted"/>
<keyword evidence="1" id="KW-0472">Membrane</keyword>
<dbReference type="InterPro" id="IPR009732">
    <property type="entry name" value="DUF1304"/>
</dbReference>
<evidence type="ECO:0000256" key="1">
    <source>
        <dbReference type="SAM" id="Phobius"/>
    </source>
</evidence>
<keyword evidence="1" id="KW-0812">Transmembrane</keyword>
<protein>
    <submittedName>
        <fullName evidence="2">DUF1304 family protein</fullName>
    </submittedName>
</protein>
<organism evidence="2 3">
    <name type="scientific">Fructobacillus apis</name>
    <dbReference type="NCBI Taxonomy" id="2935017"/>
    <lineage>
        <taxon>Bacteria</taxon>
        <taxon>Bacillati</taxon>
        <taxon>Bacillota</taxon>
        <taxon>Bacilli</taxon>
        <taxon>Lactobacillales</taxon>
        <taxon>Lactobacillaceae</taxon>
        <taxon>Fructobacillus</taxon>
    </lineage>
</organism>
<feature type="transmembrane region" description="Helical" evidence="1">
    <location>
        <begin position="57"/>
        <end position="86"/>
    </location>
</feature>
<accession>A0ABT0ZPY4</accession>
<sequence>MNIVAQILTVLVALEFFYIFYRQTIQTTSKQTAELFSFSNDDVANPKVQLLLKNQGIYNALIGVGLFVALFIEQSWVLPILIYIVLVALYGGYSAGKVSLFFKQAGLSLLTLIALLF</sequence>
<keyword evidence="1" id="KW-1133">Transmembrane helix</keyword>
<dbReference type="Pfam" id="PF06993">
    <property type="entry name" value="DUF1304"/>
    <property type="match status" value="1"/>
</dbReference>
<dbReference type="PANTHER" id="PTHR38446">
    <property type="entry name" value="BLL0914 PROTEIN"/>
    <property type="match status" value="1"/>
</dbReference>
<dbReference type="Proteomes" id="UP001523234">
    <property type="component" value="Unassembled WGS sequence"/>
</dbReference>
<dbReference type="EMBL" id="JAMWYK010000002">
    <property type="protein sequence ID" value="MCO0832061.1"/>
    <property type="molecule type" value="Genomic_DNA"/>
</dbReference>
<reference evidence="2 3" key="1">
    <citation type="submission" date="2022-06" db="EMBL/GenBank/DDBJ databases">
        <title>Fructobacillus taiwanensis sp. nov., isolated from the honeybee.</title>
        <authorList>
            <person name="Chen Y.-S."/>
            <person name="Wang L.-T."/>
            <person name="Lee Y.-S."/>
            <person name="Chang Y.-C."/>
            <person name="Wu H.-C."/>
            <person name="Liao C.-Y."/>
            <person name="Chen W.-H."/>
            <person name="Deng J.-N."/>
            <person name="Wang Y.-H."/>
        </authorList>
    </citation>
    <scope>NUCLEOTIDE SEQUENCE [LARGE SCALE GENOMIC DNA]</scope>
    <source>
        <strain evidence="2 3">W13</strain>
    </source>
</reference>
<comment type="caution">
    <text evidence="2">The sequence shown here is derived from an EMBL/GenBank/DDBJ whole genome shotgun (WGS) entry which is preliminary data.</text>
</comment>
<name>A0ABT0ZPY4_9LACO</name>
<keyword evidence="3" id="KW-1185">Reference proteome</keyword>
<evidence type="ECO:0000313" key="3">
    <source>
        <dbReference type="Proteomes" id="UP001523234"/>
    </source>
</evidence>